<reference evidence="1" key="2">
    <citation type="submission" date="2025-09" db="UniProtKB">
        <authorList>
            <consortium name="EnsemblPlants"/>
        </authorList>
    </citation>
    <scope>IDENTIFICATION</scope>
</reference>
<name>A0ACD5WBQ4_AVESA</name>
<evidence type="ECO:0000313" key="2">
    <source>
        <dbReference type="Proteomes" id="UP001732700"/>
    </source>
</evidence>
<reference evidence="1" key="1">
    <citation type="submission" date="2021-05" db="EMBL/GenBank/DDBJ databases">
        <authorList>
            <person name="Scholz U."/>
            <person name="Mascher M."/>
            <person name="Fiebig A."/>
        </authorList>
    </citation>
    <scope>NUCLEOTIDE SEQUENCE [LARGE SCALE GENOMIC DNA]</scope>
</reference>
<sequence length="908" mass="103372">MAEAILIAVTKIGSILGDEAIKAIIAKLSEKVTNLKELPVKVEQIRKHLNMMSNVIRQIGTVYLTDELVKSWIGEVRNVAYHVEDVMDKYSYHVLQLKEEGFLKKFFIKGTHYVKVFSEIADDVVGVEKEIQLVIQLKDQWLQPSQLVANPLTEMERWHSQDSFPEFVKDDDLVGIENNRILLTGWLYSEESESTVITVSGMGGLGKSTLVSNVYEREKINFHAHAWITVSQIYTVDTLLRKLLWKIGYIEQSPSARIDKMDVHDLKKEIQQRLENKKCLIVLDDVWEQEVYFQIHDAFNNLQGSRILITTRKDHVAGLSSTARHLELEPLSQPDAFDLFCRRAFYNKKDHMCPKELETIANSIVERCHGLPLAIVTIGSMLSSRQRLDIWKQTYNQLQSELSKNGHVRAILNLSYHDLSDDLRNCFLYCSLFPEDYHMSRDSLVRLWVAEGFVQSKEKNTPEMVAEGNLMELIHRNMLEVVDIDELGRVNTCKMHDIVRELAISVAKEERFASANDYGTMVQMPTDVRRLSSYEWKDDTALRVKLPRLRTVVSLGVISSSPGMLSSILSESNYLTVLELQDSEVTEVPASIGSLFNLRYIGLRRTKVKSLPESIENLPNLQTLDIKQTKIEKLPRGLVKVKKLRHLLADRYADEKQSEFWYFIGMQAPKELSKLEELQTLETVESSNDLAEQLKKLMQLRSVWIDNISAADCANLFATLSTMPLLSSLLLSATDENEALCFEALQPKSTDLQRLIIRGQWAMGTLNCPIFLAHGKNLKYLALSWCHLGEDPLGMLAPHLPNLTYLKLNNMRGANTLVLSADSFPNLTTLVLKHMPDVSELSIVDGALPCIEGLYIVSLSKLDKVPRGIESLGSLKKLWLLGLHKDFKIQWVANGMHQKILHVPEIRV</sequence>
<organism evidence="1 2">
    <name type="scientific">Avena sativa</name>
    <name type="common">Oat</name>
    <dbReference type="NCBI Taxonomy" id="4498"/>
    <lineage>
        <taxon>Eukaryota</taxon>
        <taxon>Viridiplantae</taxon>
        <taxon>Streptophyta</taxon>
        <taxon>Embryophyta</taxon>
        <taxon>Tracheophyta</taxon>
        <taxon>Spermatophyta</taxon>
        <taxon>Magnoliopsida</taxon>
        <taxon>Liliopsida</taxon>
        <taxon>Poales</taxon>
        <taxon>Poaceae</taxon>
        <taxon>BOP clade</taxon>
        <taxon>Pooideae</taxon>
        <taxon>Poodae</taxon>
        <taxon>Poeae</taxon>
        <taxon>Poeae Chloroplast Group 1 (Aveneae type)</taxon>
        <taxon>Aveninae</taxon>
        <taxon>Avena</taxon>
    </lineage>
</organism>
<accession>A0ACD5WBQ4</accession>
<protein>
    <submittedName>
        <fullName evidence="1">Uncharacterized protein</fullName>
    </submittedName>
</protein>
<keyword evidence="2" id="KW-1185">Reference proteome</keyword>
<proteinExistence type="predicted"/>
<evidence type="ECO:0000313" key="1">
    <source>
        <dbReference type="EnsemblPlants" id="AVESA.00010b.r2.4AG0593570.1.CDS.1"/>
    </source>
</evidence>
<dbReference type="EnsemblPlants" id="AVESA.00010b.r2.4AG0593570.1">
    <property type="protein sequence ID" value="AVESA.00010b.r2.4AG0593570.1.CDS.1"/>
    <property type="gene ID" value="AVESA.00010b.r2.4AG0593570"/>
</dbReference>
<dbReference type="Proteomes" id="UP001732700">
    <property type="component" value="Chromosome 4A"/>
</dbReference>